<dbReference type="Gene3D" id="3.40.605.10">
    <property type="entry name" value="Aldehyde Dehydrogenase, Chain A, domain 1"/>
    <property type="match status" value="1"/>
</dbReference>
<dbReference type="PANTHER" id="PTHR11496:SF83">
    <property type="entry name" value="HYDROXYACID-OXOACID TRANSHYDROGENASE, MITOCHONDRIAL"/>
    <property type="match status" value="1"/>
</dbReference>
<evidence type="ECO:0000313" key="13">
    <source>
        <dbReference type="Proteomes" id="UP001589833"/>
    </source>
</evidence>
<dbReference type="InterPro" id="IPR012079">
    <property type="entry name" value="Bifunc_Ald-ADH"/>
</dbReference>
<dbReference type="InterPro" id="IPR056798">
    <property type="entry name" value="ADH_Fe_C"/>
</dbReference>
<comment type="similarity">
    <text evidence="6 8">In the N-terminal section; belongs to the aldehyde dehydrogenase family.</text>
</comment>
<dbReference type="Gene3D" id="1.20.1090.10">
    <property type="entry name" value="Dehydroquinate synthase-like - alpha domain"/>
    <property type="match status" value="1"/>
</dbReference>
<keyword evidence="13" id="KW-1185">Reference proteome</keyword>
<sequence length="867" mass="95427">MVVDQKQLVEKTEVLKAVDQLVTNGQKALKQFLQFDQDQVDKIVKQMSLAGLEQHMGLAKLAVEETKRGVFEDKIIKNLFSTEYVYHNIKYDKTVGVINENEFDGLIEIAEPVGVVAGVTPVTNPTSTTMFKALIAIKTRNPIIFAFHPSAQKCSSEAARILRDAAVLAGAPEHCIQWIEAPSIEATKALMNHEGVALVLATGGAGMVKSAYSTGKPALGVGPGNVPCYIEKTADVKRAVNDLILSKTFDNGMICASEQAVIIDDAIYNEVKKELIDNKCYFLNDAEKAKIEKLVINETTCAVNADIVGKSAFFIANLAGVTVPEDTKILLAELKGVGPKHPLSREKLSPVLACYRVRSTTEGLTRAEEMLEFGGLGHSAVIHSENEEVIRQFGIRMKACRIIANAPSSQGAIGDIYNAFLPSLTLGCGSYGKNSVSTNVGTVHLTNVKKIARRNVNMQWFKIPSKIYFEKNSTQYLAKMPNITKAFIVTDPGMVKLGYVDKVLHYLRQRPDYVHCEIFSDVEPDPSIETVEKGAEMMRTFQPDCIIALGGGSAMDAAKGMWLFYEHPDTDFTGLKQKFLDIRKRVFKYPKLGNIAQFVAIPTTSGTGSEVTSFSVITDKKQNIKYPLADYELTPDVAIIDPQFVMTVPKHITADTGMDVLTHAIEAYVSIMANDYTDGLAMKAIQLVFEYLPRAYRNGSDEEAREKMHNASTIAGMAFANAFLGINHSLAHKLGAEFHIAHGRSNTILMPHVIRYNATKPTKFAAFPKYKNFIADKRYAEIAKVLGLKADTTEQGVESLVQAIIKLAKEMDIPMSIKDNGVDEKVFESKVDYLAERAFEDQCTTANPKLPLVTELAEVYRAAYKGV</sequence>
<dbReference type="InterPro" id="IPR016162">
    <property type="entry name" value="Ald_DH_N"/>
</dbReference>
<comment type="similarity">
    <text evidence="7 8">In the C-terminal section; belongs to the iron-containing alcohol dehydrogenase family.</text>
</comment>
<dbReference type="PIRSF" id="PIRSF000111">
    <property type="entry name" value="ALDH_ADH"/>
    <property type="match status" value="1"/>
</dbReference>
<evidence type="ECO:0000256" key="4">
    <source>
        <dbReference type="ARBA" id="ARBA00023027"/>
    </source>
</evidence>
<evidence type="ECO:0000259" key="9">
    <source>
        <dbReference type="Pfam" id="PF00171"/>
    </source>
</evidence>
<dbReference type="InterPro" id="IPR018211">
    <property type="entry name" value="ADH_Fe_CS"/>
</dbReference>
<evidence type="ECO:0000256" key="6">
    <source>
        <dbReference type="ARBA" id="ARBA00035641"/>
    </source>
</evidence>
<dbReference type="PROSITE" id="PS00913">
    <property type="entry name" value="ADH_IRON_1"/>
    <property type="match status" value="1"/>
</dbReference>
<keyword evidence="3" id="KW-0408">Iron</keyword>
<comment type="cofactor">
    <cofactor evidence="1">
        <name>Fe(2+)</name>
        <dbReference type="ChEBI" id="CHEBI:29033"/>
    </cofactor>
</comment>
<feature type="domain" description="Alcohol dehydrogenase iron-type/glycerol dehydrogenase GldA" evidence="10">
    <location>
        <begin position="464"/>
        <end position="642"/>
    </location>
</feature>
<dbReference type="NCBIfam" id="NF010378">
    <property type="entry name" value="PRK13805.1"/>
    <property type="match status" value="1"/>
</dbReference>
<dbReference type="EMBL" id="JBHLTR010000004">
    <property type="protein sequence ID" value="MFC0558323.1"/>
    <property type="molecule type" value="Genomic_DNA"/>
</dbReference>
<dbReference type="SUPFAM" id="SSF53720">
    <property type="entry name" value="ALDH-like"/>
    <property type="match status" value="1"/>
</dbReference>
<evidence type="ECO:0000259" key="11">
    <source>
        <dbReference type="Pfam" id="PF25137"/>
    </source>
</evidence>
<dbReference type="CDD" id="cd07122">
    <property type="entry name" value="ALDH_F20_ACDH"/>
    <property type="match status" value="1"/>
</dbReference>
<dbReference type="GO" id="GO:0004022">
    <property type="term" value="F:alcohol dehydrogenase (NAD+) activity"/>
    <property type="evidence" value="ECO:0007669"/>
    <property type="project" value="UniProtKB-EC"/>
</dbReference>
<name>A0ABV6NDS8_9BACI</name>
<dbReference type="InterPro" id="IPR016163">
    <property type="entry name" value="Ald_DH_C"/>
</dbReference>
<evidence type="ECO:0000256" key="8">
    <source>
        <dbReference type="PIRNR" id="PIRNR000111"/>
    </source>
</evidence>
<dbReference type="Pfam" id="PF25137">
    <property type="entry name" value="ADH_Fe_C"/>
    <property type="match status" value="1"/>
</dbReference>
<dbReference type="Pfam" id="PF00465">
    <property type="entry name" value="Fe-ADH"/>
    <property type="match status" value="1"/>
</dbReference>
<dbReference type="RefSeq" id="WP_273840997.1">
    <property type="nucleotide sequence ID" value="NZ_JAQQWT010000003.1"/>
</dbReference>
<evidence type="ECO:0000256" key="1">
    <source>
        <dbReference type="ARBA" id="ARBA00001954"/>
    </source>
</evidence>
<comment type="caution">
    <text evidence="12">The sequence shown here is derived from an EMBL/GenBank/DDBJ whole genome shotgun (WGS) entry which is preliminary data.</text>
</comment>
<reference evidence="12 13" key="1">
    <citation type="submission" date="2024-09" db="EMBL/GenBank/DDBJ databases">
        <authorList>
            <person name="Sun Q."/>
            <person name="Mori K."/>
        </authorList>
    </citation>
    <scope>NUCLEOTIDE SEQUENCE [LARGE SCALE GENOMIC DNA]</scope>
    <source>
        <strain evidence="12 13">NCAIM B.02301</strain>
    </source>
</reference>
<organism evidence="12 13">
    <name type="scientific">Halalkalibacter alkalisediminis</name>
    <dbReference type="NCBI Taxonomy" id="935616"/>
    <lineage>
        <taxon>Bacteria</taxon>
        <taxon>Bacillati</taxon>
        <taxon>Bacillota</taxon>
        <taxon>Bacilli</taxon>
        <taxon>Bacillales</taxon>
        <taxon>Bacillaceae</taxon>
        <taxon>Halalkalibacter</taxon>
    </lineage>
</organism>
<dbReference type="InterPro" id="IPR034789">
    <property type="entry name" value="AAD_C"/>
</dbReference>
<proteinExistence type="inferred from homology"/>
<accession>A0ABV6NDS8</accession>
<gene>
    <name evidence="12" type="primary">adhE</name>
    <name evidence="12" type="synonym">adhC</name>
    <name evidence="12" type="ORF">ACFFH4_04590</name>
</gene>
<dbReference type="GO" id="GO:0008774">
    <property type="term" value="F:acetaldehyde dehydrogenase (acetylating) activity"/>
    <property type="evidence" value="ECO:0007669"/>
    <property type="project" value="UniProtKB-EC"/>
</dbReference>
<dbReference type="InterPro" id="IPR001670">
    <property type="entry name" value="ADH_Fe/GldA"/>
</dbReference>
<dbReference type="CDD" id="cd08178">
    <property type="entry name" value="AAD_C"/>
    <property type="match status" value="1"/>
</dbReference>
<keyword evidence="5" id="KW-0511">Multifunctional enzyme</keyword>
<keyword evidence="2 8" id="KW-0560">Oxidoreductase</keyword>
<dbReference type="InterPro" id="IPR039697">
    <property type="entry name" value="Alcohol_dehydrogenase_Fe"/>
</dbReference>
<evidence type="ECO:0000256" key="7">
    <source>
        <dbReference type="ARBA" id="ARBA00035645"/>
    </source>
</evidence>
<dbReference type="Gene3D" id="3.40.50.1970">
    <property type="match status" value="1"/>
</dbReference>
<feature type="domain" description="Fe-containing alcohol dehydrogenase-like C-terminal" evidence="11">
    <location>
        <begin position="653"/>
        <end position="864"/>
    </location>
</feature>
<dbReference type="InterPro" id="IPR016161">
    <property type="entry name" value="Ald_DH/histidinol_DH"/>
</dbReference>
<evidence type="ECO:0000313" key="12">
    <source>
        <dbReference type="EMBL" id="MFC0558323.1"/>
    </source>
</evidence>
<dbReference type="Pfam" id="PF00171">
    <property type="entry name" value="Aldedh"/>
    <property type="match status" value="1"/>
</dbReference>
<evidence type="ECO:0000259" key="10">
    <source>
        <dbReference type="Pfam" id="PF00465"/>
    </source>
</evidence>
<protein>
    <recommendedName>
        <fullName evidence="8">Aldehyde-alcohol dehydrogenase</fullName>
    </recommendedName>
</protein>
<dbReference type="InterPro" id="IPR015590">
    <property type="entry name" value="Aldehyde_DH_dom"/>
</dbReference>
<feature type="domain" description="Aldehyde dehydrogenase" evidence="9">
    <location>
        <begin position="17"/>
        <end position="277"/>
    </location>
</feature>
<evidence type="ECO:0000256" key="2">
    <source>
        <dbReference type="ARBA" id="ARBA00023002"/>
    </source>
</evidence>
<keyword evidence="4" id="KW-0520">NAD</keyword>
<dbReference type="Gene3D" id="3.40.309.10">
    <property type="entry name" value="Aldehyde Dehydrogenase, Chain A, domain 2"/>
    <property type="match status" value="1"/>
</dbReference>
<dbReference type="Proteomes" id="UP001589833">
    <property type="component" value="Unassembled WGS sequence"/>
</dbReference>
<evidence type="ECO:0000256" key="5">
    <source>
        <dbReference type="ARBA" id="ARBA00023268"/>
    </source>
</evidence>
<dbReference type="PANTHER" id="PTHR11496">
    <property type="entry name" value="ALCOHOL DEHYDROGENASE"/>
    <property type="match status" value="1"/>
</dbReference>
<dbReference type="SUPFAM" id="SSF56796">
    <property type="entry name" value="Dehydroquinate synthase-like"/>
    <property type="match status" value="1"/>
</dbReference>
<evidence type="ECO:0000256" key="3">
    <source>
        <dbReference type="ARBA" id="ARBA00023004"/>
    </source>
</evidence>